<dbReference type="RefSeq" id="WP_073310568.1">
    <property type="nucleotide sequence ID" value="NZ_FQZI01000003.1"/>
</dbReference>
<dbReference type="AlphaFoldDB" id="A0A1M6EGX9"/>
<organism evidence="2 3">
    <name type="scientific">Flavobacterium terrae</name>
    <dbReference type="NCBI Taxonomy" id="415425"/>
    <lineage>
        <taxon>Bacteria</taxon>
        <taxon>Pseudomonadati</taxon>
        <taxon>Bacteroidota</taxon>
        <taxon>Flavobacteriia</taxon>
        <taxon>Flavobacteriales</taxon>
        <taxon>Flavobacteriaceae</taxon>
        <taxon>Flavobacterium</taxon>
    </lineage>
</organism>
<dbReference type="Proteomes" id="UP000184488">
    <property type="component" value="Unassembled WGS sequence"/>
</dbReference>
<name>A0A1M6EGX9_9FLAO</name>
<protein>
    <submittedName>
        <fullName evidence="2">Uncharacterized protein</fullName>
    </submittedName>
</protein>
<proteinExistence type="predicted"/>
<reference evidence="3" key="1">
    <citation type="submission" date="2016-11" db="EMBL/GenBank/DDBJ databases">
        <authorList>
            <person name="Varghese N."/>
            <person name="Submissions S."/>
        </authorList>
    </citation>
    <scope>NUCLEOTIDE SEQUENCE [LARGE SCALE GENOMIC DNA]</scope>
    <source>
        <strain evidence="3">DSM 18829</strain>
    </source>
</reference>
<accession>A0A1M6EGX9</accession>
<evidence type="ECO:0000256" key="1">
    <source>
        <dbReference type="SAM" id="MobiDB-lite"/>
    </source>
</evidence>
<dbReference type="EMBL" id="FQZI01000003">
    <property type="protein sequence ID" value="SHI84742.1"/>
    <property type="molecule type" value="Genomic_DNA"/>
</dbReference>
<dbReference type="STRING" id="415425.SAMN05444363_1769"/>
<evidence type="ECO:0000313" key="3">
    <source>
        <dbReference type="Proteomes" id="UP000184488"/>
    </source>
</evidence>
<feature type="region of interest" description="Disordered" evidence="1">
    <location>
        <begin position="1"/>
        <end position="20"/>
    </location>
</feature>
<evidence type="ECO:0000313" key="2">
    <source>
        <dbReference type="EMBL" id="SHI84742.1"/>
    </source>
</evidence>
<keyword evidence="3" id="KW-1185">Reference proteome</keyword>
<dbReference type="OrthoDB" id="1365160at2"/>
<gene>
    <name evidence="2" type="ORF">SAMN05444363_1769</name>
</gene>
<sequence length="113" mass="11931">MSTTDISTADGKLFFSNPPHPDSAFQPQMKDLNDLTDFKIDTSAAKASKSMAALPQVAVYTVAADVVVTPANPLIISGSGPVQVSYNKVTIQPGGQIKVLTTADIRIAELIKQ</sequence>